<keyword evidence="8" id="KW-0611">Plant defense</keyword>
<reference evidence="14" key="1">
    <citation type="submission" date="2025-08" db="UniProtKB">
        <authorList>
            <consortium name="RefSeq"/>
        </authorList>
    </citation>
    <scope>IDENTIFICATION</scope>
    <source>
        <tissue evidence="14">Leaf</tissue>
    </source>
</reference>
<comment type="similarity">
    <text evidence="11">Belongs to the polygalacturonase-inhibiting protein family.</text>
</comment>
<name>A0A1S3TET8_VIGRR</name>
<evidence type="ECO:0000256" key="6">
    <source>
        <dbReference type="ARBA" id="ARBA00022729"/>
    </source>
</evidence>
<keyword evidence="12" id="KW-1133">Transmembrane helix</keyword>
<keyword evidence="13" id="KW-1185">Reference proteome</keyword>
<evidence type="ECO:0000256" key="3">
    <source>
        <dbReference type="ARBA" id="ARBA00022512"/>
    </source>
</evidence>
<dbReference type="FunFam" id="3.80.10.10:FF:000400">
    <property type="entry name" value="Nuclear pore complex protein NUP107"/>
    <property type="match status" value="1"/>
</dbReference>
<protein>
    <submittedName>
        <fullName evidence="14">Receptor-like protein 12</fullName>
    </submittedName>
</protein>
<dbReference type="OrthoDB" id="1410184at2759"/>
<dbReference type="Proteomes" id="UP000087766">
    <property type="component" value="Unplaced"/>
</dbReference>
<dbReference type="SUPFAM" id="SSF52058">
    <property type="entry name" value="L domain-like"/>
    <property type="match status" value="1"/>
</dbReference>
<evidence type="ECO:0000313" key="14">
    <source>
        <dbReference type="RefSeq" id="XP_014492279.1"/>
    </source>
</evidence>
<dbReference type="AlphaFoldDB" id="A0A1S3TET8"/>
<evidence type="ECO:0000256" key="9">
    <source>
        <dbReference type="ARBA" id="ARBA00023136"/>
    </source>
</evidence>
<dbReference type="GO" id="GO:0016020">
    <property type="term" value="C:membrane"/>
    <property type="evidence" value="ECO:0007669"/>
    <property type="project" value="UniProtKB-SubCell"/>
</dbReference>
<keyword evidence="10" id="KW-1015">Disulfide bond</keyword>
<evidence type="ECO:0000256" key="1">
    <source>
        <dbReference type="ARBA" id="ARBA00004170"/>
    </source>
</evidence>
<comment type="subcellular location">
    <subcellularLocation>
        <location evidence="1">Membrane</location>
        <topology evidence="1">Peripheral membrane protein</topology>
    </subcellularLocation>
    <subcellularLocation>
        <location evidence="2">Secreted</location>
        <location evidence="2">Cell wall</location>
    </subcellularLocation>
</comment>
<feature type="transmembrane region" description="Helical" evidence="12">
    <location>
        <begin position="20"/>
        <end position="43"/>
    </location>
</feature>
<keyword evidence="3" id="KW-0134">Cell wall</keyword>
<keyword evidence="12" id="KW-0812">Transmembrane</keyword>
<evidence type="ECO:0000256" key="2">
    <source>
        <dbReference type="ARBA" id="ARBA00004191"/>
    </source>
</evidence>
<keyword evidence="7" id="KW-0677">Repeat</keyword>
<dbReference type="KEGG" id="vra:106754729"/>
<evidence type="ECO:0000256" key="4">
    <source>
        <dbReference type="ARBA" id="ARBA00022525"/>
    </source>
</evidence>
<evidence type="ECO:0000256" key="5">
    <source>
        <dbReference type="ARBA" id="ARBA00022614"/>
    </source>
</evidence>
<keyword evidence="6" id="KW-0732">Signal</keyword>
<keyword evidence="4" id="KW-0964">Secreted</keyword>
<dbReference type="RefSeq" id="XP_014492279.1">
    <property type="nucleotide sequence ID" value="XM_014636793.1"/>
</dbReference>
<evidence type="ECO:0000256" key="10">
    <source>
        <dbReference type="ARBA" id="ARBA00023157"/>
    </source>
</evidence>
<evidence type="ECO:0000256" key="12">
    <source>
        <dbReference type="SAM" id="Phobius"/>
    </source>
</evidence>
<proteinExistence type="inferred from homology"/>
<dbReference type="InterPro" id="IPR051848">
    <property type="entry name" value="PGIP"/>
</dbReference>
<keyword evidence="9 12" id="KW-0472">Membrane</keyword>
<dbReference type="PANTHER" id="PTHR48059">
    <property type="entry name" value="POLYGALACTURONASE INHIBITOR 1"/>
    <property type="match status" value="1"/>
</dbReference>
<dbReference type="GO" id="GO:0006952">
    <property type="term" value="P:defense response"/>
    <property type="evidence" value="ECO:0007669"/>
    <property type="project" value="UniProtKB-KW"/>
</dbReference>
<feature type="non-terminal residue" evidence="14">
    <location>
        <position position="252"/>
    </location>
</feature>
<keyword evidence="5" id="KW-0433">Leucine-rich repeat</keyword>
<dbReference type="Gene3D" id="3.80.10.10">
    <property type="entry name" value="Ribonuclease Inhibitor"/>
    <property type="match status" value="2"/>
</dbReference>
<dbReference type="Pfam" id="PF00560">
    <property type="entry name" value="LRR_1"/>
    <property type="match status" value="3"/>
</dbReference>
<sequence length="252" mass="27703">MLSVNGGAKGLSQYYKNEQIGGMLFVSNFHLLIYVFVFMGSAFELGCASTPSQVQLEANAIMNSGWWHLSPSQSLHICSSIDGIHCNDAGSVTRIIYRYQEGPIQLATLNLSAFKNLEHLEVVESSLYGTIPSEIGNLSNLYFLDLSHNSLQGEISSSLGYLTNLWTLIISNNKINGTLPISLSNIKLLQNIDISHNLLTGSLKLFSVEYFPFLERLDLSYNGISGVVPMLLCGILYLNLSFNNLNGPIPNC</sequence>
<evidence type="ECO:0000256" key="11">
    <source>
        <dbReference type="ARBA" id="ARBA00038043"/>
    </source>
</evidence>
<evidence type="ECO:0000256" key="7">
    <source>
        <dbReference type="ARBA" id="ARBA00022737"/>
    </source>
</evidence>
<dbReference type="InterPro" id="IPR001611">
    <property type="entry name" value="Leu-rich_rpt"/>
</dbReference>
<dbReference type="STRING" id="3916.A0A1S3TET8"/>
<dbReference type="GeneID" id="106754729"/>
<dbReference type="InterPro" id="IPR032675">
    <property type="entry name" value="LRR_dom_sf"/>
</dbReference>
<evidence type="ECO:0000313" key="13">
    <source>
        <dbReference type="Proteomes" id="UP000087766"/>
    </source>
</evidence>
<accession>A0A1S3TET8</accession>
<evidence type="ECO:0000256" key="8">
    <source>
        <dbReference type="ARBA" id="ARBA00022821"/>
    </source>
</evidence>
<dbReference type="PANTHER" id="PTHR48059:SF30">
    <property type="entry name" value="OS06G0587000 PROTEIN"/>
    <property type="match status" value="1"/>
</dbReference>
<organism evidence="13 14">
    <name type="scientific">Vigna radiata var. radiata</name>
    <name type="common">Mung bean</name>
    <name type="synonym">Phaseolus aureus</name>
    <dbReference type="NCBI Taxonomy" id="3916"/>
    <lineage>
        <taxon>Eukaryota</taxon>
        <taxon>Viridiplantae</taxon>
        <taxon>Streptophyta</taxon>
        <taxon>Embryophyta</taxon>
        <taxon>Tracheophyta</taxon>
        <taxon>Spermatophyta</taxon>
        <taxon>Magnoliopsida</taxon>
        <taxon>eudicotyledons</taxon>
        <taxon>Gunneridae</taxon>
        <taxon>Pentapetalae</taxon>
        <taxon>rosids</taxon>
        <taxon>fabids</taxon>
        <taxon>Fabales</taxon>
        <taxon>Fabaceae</taxon>
        <taxon>Papilionoideae</taxon>
        <taxon>50 kb inversion clade</taxon>
        <taxon>NPAAA clade</taxon>
        <taxon>indigoferoid/millettioid clade</taxon>
        <taxon>Phaseoleae</taxon>
        <taxon>Vigna</taxon>
    </lineage>
</organism>
<gene>
    <name evidence="14" type="primary">LOC106754729</name>
</gene>